<dbReference type="OrthoDB" id="2564874at2759"/>
<keyword evidence="3" id="KW-1185">Reference proteome</keyword>
<evidence type="ECO:0000313" key="3">
    <source>
        <dbReference type="Proteomes" id="UP000092666"/>
    </source>
</evidence>
<feature type="compositionally biased region" description="Low complexity" evidence="1">
    <location>
        <begin position="22"/>
        <end position="39"/>
    </location>
</feature>
<dbReference type="AlphaFoldDB" id="A0A1B9GQG7"/>
<proteinExistence type="predicted"/>
<gene>
    <name evidence="2" type="ORF">I316_04994</name>
</gene>
<dbReference type="Proteomes" id="UP000092666">
    <property type="component" value="Unassembled WGS sequence"/>
</dbReference>
<protein>
    <submittedName>
        <fullName evidence="2">Uncharacterized protein</fullName>
    </submittedName>
</protein>
<reference evidence="3" key="2">
    <citation type="submission" date="2013-12" db="EMBL/GenBank/DDBJ databases">
        <title>Evolution of pathogenesis and genome organization in the Tremellales.</title>
        <authorList>
            <person name="Cuomo C."/>
            <person name="Litvintseva A."/>
            <person name="Heitman J."/>
            <person name="Chen Y."/>
            <person name="Sun S."/>
            <person name="Springer D."/>
            <person name="Dromer F."/>
            <person name="Young S."/>
            <person name="Zeng Q."/>
            <person name="Chapman S."/>
            <person name="Gujja S."/>
            <person name="Saif S."/>
            <person name="Birren B."/>
        </authorList>
    </citation>
    <scope>NUCLEOTIDE SEQUENCE [LARGE SCALE GENOMIC DNA]</scope>
    <source>
        <strain evidence="3">BCC8398</strain>
    </source>
</reference>
<sequence>MKRSLSDSPTPPPSTPKKSKAKNSAAQPATPTTTGSTWTNERKAVLARICIETAYKNMDWDKLAAETGMTEAQCKNQLTPGRNNLRKTVLDLFGK</sequence>
<feature type="region of interest" description="Disordered" evidence="1">
    <location>
        <begin position="1"/>
        <end position="39"/>
    </location>
</feature>
<accession>A0A1B9GQG7</accession>
<organism evidence="2 3">
    <name type="scientific">Kwoniella heveanensis BCC8398</name>
    <dbReference type="NCBI Taxonomy" id="1296120"/>
    <lineage>
        <taxon>Eukaryota</taxon>
        <taxon>Fungi</taxon>
        <taxon>Dikarya</taxon>
        <taxon>Basidiomycota</taxon>
        <taxon>Agaricomycotina</taxon>
        <taxon>Tremellomycetes</taxon>
        <taxon>Tremellales</taxon>
        <taxon>Cryptococcaceae</taxon>
        <taxon>Kwoniella</taxon>
    </lineage>
</organism>
<dbReference type="EMBL" id="KV700126">
    <property type="protein sequence ID" value="OCF33253.1"/>
    <property type="molecule type" value="Genomic_DNA"/>
</dbReference>
<name>A0A1B9GQG7_9TREE</name>
<reference evidence="2 3" key="1">
    <citation type="submission" date="2013-07" db="EMBL/GenBank/DDBJ databases">
        <title>The Genome Sequence of Cryptococcus heveanensis BCC8398.</title>
        <authorList>
            <consortium name="The Broad Institute Genome Sequencing Platform"/>
            <person name="Cuomo C."/>
            <person name="Litvintseva A."/>
            <person name="Chen Y."/>
            <person name="Heitman J."/>
            <person name="Sun S."/>
            <person name="Springer D."/>
            <person name="Dromer F."/>
            <person name="Young S.K."/>
            <person name="Zeng Q."/>
            <person name="Gargeya S."/>
            <person name="Fitzgerald M."/>
            <person name="Abouelleil A."/>
            <person name="Alvarado L."/>
            <person name="Berlin A.M."/>
            <person name="Chapman S.B."/>
            <person name="Dewar J."/>
            <person name="Goldberg J."/>
            <person name="Griggs A."/>
            <person name="Gujja S."/>
            <person name="Hansen M."/>
            <person name="Howarth C."/>
            <person name="Imamovic A."/>
            <person name="Larimer J."/>
            <person name="McCowan C."/>
            <person name="Murphy C."/>
            <person name="Pearson M."/>
            <person name="Priest M."/>
            <person name="Roberts A."/>
            <person name="Saif S."/>
            <person name="Shea T."/>
            <person name="Sykes S."/>
            <person name="Wortman J."/>
            <person name="Nusbaum C."/>
            <person name="Birren B."/>
        </authorList>
    </citation>
    <scope>NUCLEOTIDE SEQUENCE [LARGE SCALE GENOMIC DNA]</scope>
    <source>
        <strain evidence="2 3">BCC8398</strain>
    </source>
</reference>
<evidence type="ECO:0000256" key="1">
    <source>
        <dbReference type="SAM" id="MobiDB-lite"/>
    </source>
</evidence>
<evidence type="ECO:0000313" key="2">
    <source>
        <dbReference type="EMBL" id="OCF33253.1"/>
    </source>
</evidence>